<dbReference type="Gene3D" id="1.10.357.10">
    <property type="entry name" value="Tetracycline Repressor, domain 2"/>
    <property type="match status" value="1"/>
</dbReference>
<dbReference type="PROSITE" id="PS50977">
    <property type="entry name" value="HTH_TETR_2"/>
    <property type="match status" value="1"/>
</dbReference>
<dbReference type="InterPro" id="IPR009057">
    <property type="entry name" value="Homeodomain-like_sf"/>
</dbReference>
<feature type="DNA-binding region" description="H-T-H motif" evidence="2">
    <location>
        <begin position="32"/>
        <end position="51"/>
    </location>
</feature>
<dbReference type="GO" id="GO:0003677">
    <property type="term" value="F:DNA binding"/>
    <property type="evidence" value="ECO:0007669"/>
    <property type="project" value="UniProtKB-UniRule"/>
</dbReference>
<gene>
    <name evidence="4" type="ORF">GOQ27_13310</name>
</gene>
<proteinExistence type="predicted"/>
<dbReference type="EMBL" id="WSFT01000050">
    <property type="protein sequence ID" value="MBS4539448.1"/>
    <property type="molecule type" value="Genomic_DNA"/>
</dbReference>
<evidence type="ECO:0000313" key="4">
    <source>
        <dbReference type="EMBL" id="MBS4539448.1"/>
    </source>
</evidence>
<evidence type="ECO:0000259" key="3">
    <source>
        <dbReference type="PROSITE" id="PS50977"/>
    </source>
</evidence>
<sequence length="196" mass="23109">MDGVNQRRKRKSKDITEAAFVLFTKYGTEKVSVDEIAKKANVSKVTIYKYFDTKEGLIKAVLNEMLIDSIKIFERILESDLPFVEKIEQILFKTDEYERKFSFAAINPTFFEEPVVKEFLERFYKETTLPFFKKLISQGQEEGCIDRSICTEAVLFYINMLKEKVTSSQFQSIRDQRFRMDINKLFYYGLIGNKND</sequence>
<protein>
    <submittedName>
        <fullName evidence="4">TetR/AcrR family transcriptional regulator</fullName>
    </submittedName>
</protein>
<evidence type="ECO:0000256" key="1">
    <source>
        <dbReference type="ARBA" id="ARBA00023125"/>
    </source>
</evidence>
<accession>A0A942UUP5</accession>
<dbReference type="SUPFAM" id="SSF46689">
    <property type="entry name" value="Homeodomain-like"/>
    <property type="match status" value="1"/>
</dbReference>
<dbReference type="AlphaFoldDB" id="A0A942UUP5"/>
<dbReference type="PANTHER" id="PTHR43479">
    <property type="entry name" value="ACREF/ENVCD OPERON REPRESSOR-RELATED"/>
    <property type="match status" value="1"/>
</dbReference>
<name>A0A942UUP5_9FIRM</name>
<feature type="domain" description="HTH tetR-type" evidence="3">
    <location>
        <begin position="9"/>
        <end position="69"/>
    </location>
</feature>
<organism evidence="4 5">
    <name type="scientific">Anaeromonas frigoriresistens</name>
    <dbReference type="NCBI Taxonomy" id="2683708"/>
    <lineage>
        <taxon>Bacteria</taxon>
        <taxon>Bacillati</taxon>
        <taxon>Bacillota</taxon>
        <taxon>Tissierellia</taxon>
        <taxon>Tissierellales</taxon>
        <taxon>Thermohalobacteraceae</taxon>
        <taxon>Anaeromonas</taxon>
    </lineage>
</organism>
<evidence type="ECO:0000313" key="5">
    <source>
        <dbReference type="Proteomes" id="UP000724672"/>
    </source>
</evidence>
<keyword evidence="5" id="KW-1185">Reference proteome</keyword>
<dbReference type="PRINTS" id="PR00455">
    <property type="entry name" value="HTHTETR"/>
</dbReference>
<dbReference type="Pfam" id="PF00440">
    <property type="entry name" value="TetR_N"/>
    <property type="match status" value="1"/>
</dbReference>
<reference evidence="4" key="1">
    <citation type="submission" date="2019-12" db="EMBL/GenBank/DDBJ databases">
        <title>Clostridiaceae gen. nov. sp. nov., isolated from sediment in Xinjiang, China.</title>
        <authorList>
            <person name="Zhang R."/>
        </authorList>
    </citation>
    <scope>NUCLEOTIDE SEQUENCE</scope>
    <source>
        <strain evidence="4">D2Q-11</strain>
    </source>
</reference>
<dbReference type="RefSeq" id="WP_203367365.1">
    <property type="nucleotide sequence ID" value="NZ_WSFT01000050.1"/>
</dbReference>
<evidence type="ECO:0000256" key="2">
    <source>
        <dbReference type="PROSITE-ProRule" id="PRU00335"/>
    </source>
</evidence>
<comment type="caution">
    <text evidence="4">The sequence shown here is derived from an EMBL/GenBank/DDBJ whole genome shotgun (WGS) entry which is preliminary data.</text>
</comment>
<dbReference type="Proteomes" id="UP000724672">
    <property type="component" value="Unassembled WGS sequence"/>
</dbReference>
<dbReference type="InterPro" id="IPR050624">
    <property type="entry name" value="HTH-type_Tx_Regulator"/>
</dbReference>
<dbReference type="PANTHER" id="PTHR43479:SF21">
    <property type="entry name" value="TRANSCRIPTIONAL REGULATOR, TETR FAMILY"/>
    <property type="match status" value="1"/>
</dbReference>
<keyword evidence="1 2" id="KW-0238">DNA-binding</keyword>
<dbReference type="InterPro" id="IPR001647">
    <property type="entry name" value="HTH_TetR"/>
</dbReference>